<name>A0A0F9DZI7_9ZZZZ</name>
<reference evidence="1" key="1">
    <citation type="journal article" date="2015" name="Nature">
        <title>Complex archaea that bridge the gap between prokaryotes and eukaryotes.</title>
        <authorList>
            <person name="Spang A."/>
            <person name="Saw J.H."/>
            <person name="Jorgensen S.L."/>
            <person name="Zaremba-Niedzwiedzka K."/>
            <person name="Martijn J."/>
            <person name="Lind A.E."/>
            <person name="van Eijk R."/>
            <person name="Schleper C."/>
            <person name="Guy L."/>
            <person name="Ettema T.J."/>
        </authorList>
    </citation>
    <scope>NUCLEOTIDE SEQUENCE</scope>
</reference>
<accession>A0A0F9DZI7</accession>
<sequence length="469" mass="52826">MLNAKEIDQLADHLGKQFHQQAENDKLDHQIIRQQHVIEAQKDTKRNVVAVGTGYGKLVRSQNFSFLSSRPFVAFNAPRDTLKQHAEMLEAANQGMWKLSGAYLAWLRGIQDVVDIGRGWLLIHSHPQLWKELDFRQREDEPDQEFLDRLDELKLANWPIVARHIDVRNIWPTFTLKRELDQVVEIREMTARQVEEAYGSKFGREKDTDKVKVIVYADSTHMITVIAKHGGFASFGETPAQFAKQEWAHGLKMNPYVLMEAPVMPENDEGVVWEGSIASLRYLVPEMDGALTDWRHNTKRVTHSNMVLNLDLDGRRDRSPDSKSNADLITIGPDGRVILGLLEKIGDYSGGQTNPDIPGVIAAMRSFTQEGAIRPALLGILEQAGDSGVRYNTGAQLAQKQFGPALDYLSIAAENVTKHLFAAIISFSETFKDIGLEDDRIPIYFVDSDGISQRKKLSASDVKGWSDRV</sequence>
<gene>
    <name evidence="1" type="ORF">LCGC14_2137290</name>
</gene>
<organism evidence="1">
    <name type="scientific">marine sediment metagenome</name>
    <dbReference type="NCBI Taxonomy" id="412755"/>
    <lineage>
        <taxon>unclassified sequences</taxon>
        <taxon>metagenomes</taxon>
        <taxon>ecological metagenomes</taxon>
    </lineage>
</organism>
<protein>
    <submittedName>
        <fullName evidence="1">Uncharacterized protein</fullName>
    </submittedName>
</protein>
<comment type="caution">
    <text evidence="1">The sequence shown here is derived from an EMBL/GenBank/DDBJ whole genome shotgun (WGS) entry which is preliminary data.</text>
</comment>
<dbReference type="AlphaFoldDB" id="A0A0F9DZI7"/>
<dbReference type="EMBL" id="LAZR01026943">
    <property type="protein sequence ID" value="KKL67208.1"/>
    <property type="molecule type" value="Genomic_DNA"/>
</dbReference>
<evidence type="ECO:0000313" key="1">
    <source>
        <dbReference type="EMBL" id="KKL67208.1"/>
    </source>
</evidence>
<feature type="non-terminal residue" evidence="1">
    <location>
        <position position="469"/>
    </location>
</feature>
<proteinExistence type="predicted"/>